<dbReference type="SUPFAM" id="SSF74650">
    <property type="entry name" value="Galactose mutarotase-like"/>
    <property type="match status" value="1"/>
</dbReference>
<feature type="site" description="Important for catalytic activity and assists the phosphoryl transfer reaction to Asp8 by balancing charge and orienting the reacting groups" evidence="5">
    <location>
        <position position="856"/>
    </location>
</feature>
<feature type="binding site" evidence="3">
    <location>
        <begin position="753"/>
        <end position="755"/>
    </location>
    <ligand>
        <name>substrate</name>
    </ligand>
</feature>
<organism evidence="9 10">
    <name type="scientific">Merismopedia glauca CCAP 1448/3</name>
    <dbReference type="NCBI Taxonomy" id="1296344"/>
    <lineage>
        <taxon>Bacteria</taxon>
        <taxon>Bacillati</taxon>
        <taxon>Cyanobacteriota</taxon>
        <taxon>Cyanophyceae</taxon>
        <taxon>Synechococcales</taxon>
        <taxon>Merismopediaceae</taxon>
        <taxon>Merismopedia</taxon>
    </lineage>
</organism>
<keyword evidence="4" id="KW-0460">Magnesium</keyword>
<feature type="active site" description="Nucleophile" evidence="2">
    <location>
        <position position="753"/>
    </location>
</feature>
<dbReference type="Pfam" id="PF03633">
    <property type="entry name" value="Glyco_hydro_65C"/>
    <property type="match status" value="1"/>
</dbReference>
<dbReference type="PANTHER" id="PTHR11051">
    <property type="entry name" value="GLYCOSYL HYDROLASE-RELATED"/>
    <property type="match status" value="1"/>
</dbReference>
<dbReference type="Gene3D" id="1.50.10.10">
    <property type="match status" value="1"/>
</dbReference>
<feature type="binding site" evidence="3">
    <location>
        <begin position="856"/>
        <end position="860"/>
    </location>
    <ligand>
        <name>substrate</name>
    </ligand>
</feature>
<dbReference type="InterPro" id="IPR005195">
    <property type="entry name" value="Glyco_hydro_65_M"/>
</dbReference>
<dbReference type="Gene3D" id="2.70.98.40">
    <property type="entry name" value="Glycoside hydrolase, family 65, N-terminal domain"/>
    <property type="match status" value="1"/>
</dbReference>
<evidence type="ECO:0000259" key="6">
    <source>
        <dbReference type="Pfam" id="PF03632"/>
    </source>
</evidence>
<feature type="site" description="Important for catalytic activity and assists the phosphoryl transfer reaction to Asp8 by balancing charge and orienting the reacting groups" evidence="5">
    <location>
        <position position="887"/>
    </location>
</feature>
<dbReference type="InterPro" id="IPR023214">
    <property type="entry name" value="HAD_sf"/>
</dbReference>
<dbReference type="InterPro" id="IPR010972">
    <property type="entry name" value="Beta-PGM"/>
</dbReference>
<gene>
    <name evidence="9" type="primary">pgmB</name>
    <name evidence="9" type="ORF">C7B64_16520</name>
</gene>
<dbReference type="GO" id="GO:0005975">
    <property type="term" value="P:carbohydrate metabolic process"/>
    <property type="evidence" value="ECO:0007669"/>
    <property type="project" value="InterPro"/>
</dbReference>
<dbReference type="SFLD" id="SFLDS00003">
    <property type="entry name" value="Haloacid_Dehalogenase"/>
    <property type="match status" value="1"/>
</dbReference>
<dbReference type="Gene3D" id="2.60.420.10">
    <property type="entry name" value="Maltose phosphorylase, domain 3"/>
    <property type="match status" value="1"/>
</dbReference>
<feature type="domain" description="Glycoside hydrolase family 65 central catalytic" evidence="6">
    <location>
        <begin position="305"/>
        <end position="690"/>
    </location>
</feature>
<comment type="similarity">
    <text evidence="1">Belongs to the HAD-like hydrolase superfamily. CbbY/CbbZ/Gph/YieH family.</text>
</comment>
<evidence type="ECO:0000259" key="8">
    <source>
        <dbReference type="Pfam" id="PF03636"/>
    </source>
</evidence>
<dbReference type="GO" id="GO:0004553">
    <property type="term" value="F:hydrolase activity, hydrolyzing O-glycosyl compounds"/>
    <property type="evidence" value="ECO:0007669"/>
    <property type="project" value="TreeGrafter"/>
</dbReference>
<dbReference type="GO" id="GO:0016757">
    <property type="term" value="F:glycosyltransferase activity"/>
    <property type="evidence" value="ECO:0007669"/>
    <property type="project" value="UniProtKB-ARBA"/>
</dbReference>
<dbReference type="InterPro" id="IPR008928">
    <property type="entry name" value="6-hairpin_glycosidase_sf"/>
</dbReference>
<feature type="binding site" evidence="3">
    <location>
        <position position="769"/>
    </location>
    <ligand>
        <name>substrate</name>
    </ligand>
</feature>
<evidence type="ECO:0000313" key="9">
    <source>
        <dbReference type="EMBL" id="PSB01793.1"/>
    </source>
</evidence>
<dbReference type="Pfam" id="PF03636">
    <property type="entry name" value="Glyco_hydro_65N"/>
    <property type="match status" value="1"/>
</dbReference>
<dbReference type="NCBIfam" id="TIGR01509">
    <property type="entry name" value="HAD-SF-IA-v3"/>
    <property type="match status" value="1"/>
</dbReference>
<dbReference type="SFLD" id="SFLDG01135">
    <property type="entry name" value="C1.5.6:_HAD__Beta-PGM__Phospha"/>
    <property type="match status" value="1"/>
</dbReference>
<proteinExistence type="inferred from homology"/>
<dbReference type="SUPFAM" id="SSF48208">
    <property type="entry name" value="Six-hairpin glycosidases"/>
    <property type="match status" value="1"/>
</dbReference>
<dbReference type="InterPro" id="IPR023198">
    <property type="entry name" value="PGP-like_dom2"/>
</dbReference>
<evidence type="ECO:0000313" key="10">
    <source>
        <dbReference type="Proteomes" id="UP000238762"/>
    </source>
</evidence>
<name>A0A2T1C0Z0_9CYAN</name>
<dbReference type="GO" id="GO:0008801">
    <property type="term" value="F:beta-phosphoglucomutase activity"/>
    <property type="evidence" value="ECO:0007669"/>
    <property type="project" value="InterPro"/>
</dbReference>
<feature type="active site" description="Proton donor/acceptor" evidence="2">
    <location>
        <position position="755"/>
    </location>
</feature>
<dbReference type="InterPro" id="IPR005196">
    <property type="entry name" value="Glyco_hydro_65_N"/>
</dbReference>
<dbReference type="SFLD" id="SFLDG01129">
    <property type="entry name" value="C1.5:_HAD__Beta-PGM__Phosphata"/>
    <property type="match status" value="1"/>
</dbReference>
<evidence type="ECO:0000259" key="7">
    <source>
        <dbReference type="Pfam" id="PF03633"/>
    </source>
</evidence>
<dbReference type="GO" id="GO:0000287">
    <property type="term" value="F:magnesium ion binding"/>
    <property type="evidence" value="ECO:0007669"/>
    <property type="project" value="InterPro"/>
</dbReference>
<feature type="binding site" evidence="3">
    <location>
        <position position="796"/>
    </location>
    <ligand>
        <name>substrate</name>
    </ligand>
</feature>
<dbReference type="RefSeq" id="WP_106289761.1">
    <property type="nucleotide sequence ID" value="NZ_CAWNTC010000116.1"/>
</dbReference>
<dbReference type="InterPro" id="IPR005194">
    <property type="entry name" value="Glyco_hydro_65_C"/>
</dbReference>
<dbReference type="Pfam" id="PF03632">
    <property type="entry name" value="Glyco_hydro_65m"/>
    <property type="match status" value="1"/>
</dbReference>
<evidence type="ECO:0000256" key="5">
    <source>
        <dbReference type="PIRSR" id="PIRSR610972-4"/>
    </source>
</evidence>
<dbReference type="InterPro" id="IPR036412">
    <property type="entry name" value="HAD-like_sf"/>
</dbReference>
<comment type="caution">
    <text evidence="9">The sequence shown here is derived from an EMBL/GenBank/DDBJ whole genome shotgun (WGS) entry which is preliminary data.</text>
</comment>
<dbReference type="AlphaFoldDB" id="A0A2T1C0Z0"/>
<evidence type="ECO:0000256" key="3">
    <source>
        <dbReference type="PIRSR" id="PIRSR610972-2"/>
    </source>
</evidence>
<dbReference type="CDD" id="cd02598">
    <property type="entry name" value="HAD_BPGM"/>
    <property type="match status" value="1"/>
</dbReference>
<keyword evidence="4" id="KW-0479">Metal-binding</keyword>
<dbReference type="InterPro" id="IPR037018">
    <property type="entry name" value="GH65_N"/>
</dbReference>
<feature type="binding site" evidence="4">
    <location>
        <position position="755"/>
    </location>
    <ligand>
        <name>Mg(2+)</name>
        <dbReference type="ChEBI" id="CHEBI:18420"/>
    </ligand>
</feature>
<dbReference type="InterPro" id="IPR006439">
    <property type="entry name" value="HAD-SF_hydro_IA"/>
</dbReference>
<feature type="binding site" evidence="4">
    <location>
        <position position="911"/>
    </location>
    <ligand>
        <name>Mg(2+)</name>
        <dbReference type="ChEBI" id="CHEBI:18420"/>
    </ligand>
</feature>
<feature type="binding site" evidence="3">
    <location>
        <begin position="788"/>
        <end position="793"/>
    </location>
    <ligand>
        <name>substrate</name>
    </ligand>
</feature>
<dbReference type="InterPro" id="IPR011013">
    <property type="entry name" value="Gal_mutarotase_sf_dom"/>
</dbReference>
<dbReference type="Gene3D" id="3.40.50.1000">
    <property type="entry name" value="HAD superfamily/HAD-like"/>
    <property type="match status" value="1"/>
</dbReference>
<dbReference type="Gene3D" id="1.10.150.240">
    <property type="entry name" value="Putative phosphatase, domain 2"/>
    <property type="match status" value="1"/>
</dbReference>
<feature type="domain" description="Glycoside hydrolase family 65 N-terminal" evidence="8">
    <location>
        <begin position="13"/>
        <end position="253"/>
    </location>
</feature>
<dbReference type="GO" id="GO:0030246">
    <property type="term" value="F:carbohydrate binding"/>
    <property type="evidence" value="ECO:0007669"/>
    <property type="project" value="InterPro"/>
</dbReference>
<dbReference type="OrthoDB" id="414934at2"/>
<dbReference type="Proteomes" id="UP000238762">
    <property type="component" value="Unassembled WGS sequence"/>
</dbReference>
<dbReference type="NCBIfam" id="TIGR01990">
    <property type="entry name" value="bPGM"/>
    <property type="match status" value="1"/>
</dbReference>
<dbReference type="InterPro" id="IPR010976">
    <property type="entry name" value="B-phosphoglucomutase_hydrolase"/>
</dbReference>
<feature type="binding site" evidence="4">
    <location>
        <position position="753"/>
    </location>
    <ligand>
        <name>Mg(2+)</name>
        <dbReference type="ChEBI" id="CHEBI:18420"/>
    </ligand>
</feature>
<reference evidence="9 10" key="1">
    <citation type="submission" date="2018-02" db="EMBL/GenBank/DDBJ databases">
        <authorList>
            <person name="Cohen D.B."/>
            <person name="Kent A.D."/>
        </authorList>
    </citation>
    <scope>NUCLEOTIDE SEQUENCE [LARGE SCALE GENOMIC DNA]</scope>
    <source>
        <strain evidence="9 10">CCAP 1448/3</strain>
    </source>
</reference>
<dbReference type="SUPFAM" id="SSF56784">
    <property type="entry name" value="HAD-like"/>
    <property type="match status" value="1"/>
</dbReference>
<feature type="binding site" evidence="4">
    <location>
        <position position="912"/>
    </location>
    <ligand>
        <name>Mg(2+)</name>
        <dbReference type="ChEBI" id="CHEBI:18420"/>
    </ligand>
</feature>
<feature type="domain" description="Glycoside hydrolase family 65 C-terminal" evidence="7">
    <location>
        <begin position="709"/>
        <end position="739"/>
    </location>
</feature>
<dbReference type="Pfam" id="PF00702">
    <property type="entry name" value="Hydrolase"/>
    <property type="match status" value="1"/>
</dbReference>
<dbReference type="NCBIfam" id="TIGR02009">
    <property type="entry name" value="PGMB-YQAB-SF"/>
    <property type="match status" value="1"/>
</dbReference>
<evidence type="ECO:0000256" key="1">
    <source>
        <dbReference type="ARBA" id="ARBA00006171"/>
    </source>
</evidence>
<evidence type="ECO:0000256" key="4">
    <source>
        <dbReference type="PIRSR" id="PIRSR610972-3"/>
    </source>
</evidence>
<dbReference type="PANTHER" id="PTHR11051:SF8">
    <property type="entry name" value="PROTEIN-GLUCOSYLGALACTOSYLHYDROXYLYSINE GLUCOSIDASE"/>
    <property type="match status" value="1"/>
</dbReference>
<sequence>MEALGWTVVESKLDYKQAQEALFTIGNGYLGTRGALEEGYPSQHPVTLIHGVYDDVPVVYTELVNCPNWLSWKIKIDGETFRCDSEALLQADRGDILHYERRLDLRSGVLLREVTWRSPRGHTVELRFERFASISDRHVLAQRCQIKSVDFAATVEFEAQIDSEVDNQGLNHWEDLKQGDSNLNDQELGIWLEARTSKSEIQLAMAAKLVVADAEAEILAQHNPGCPSLTTQFFIHPGQTVNLEKLVTVFTSREVDDPKQSAWDKLQDLPSYMTLLAPQMATWRQIWENSDVLIEGDLKAQLAVRYNLFQLLIAAPRHDDTVSIPAKTLSGFGYRGHVFWDTEIFILPFFIYTQPELARNLLMYRYRTLPGARRKAQEGGYEGALFAWESAGTGDEVTPRWVPDKTGEMIRIWCRDIELHINTDVAYGVWKYWQVTGDDAWLQDYGAEIILDTAIFWASRVEWNRDRLCYEISDVIGPDENHEHVDNNAFTNGMVRWHLERALQLWSWLEQRDSAFAAQLARKINLTDTRLSKWVEIVQKIEVKQDQETCLIEQFDGFLNLEDVNLTDYEPRSESMQAILGISETNQRQILKQPDVLMLLYLLGDHYEDDGSACSRERTLATNWDYYHQRTDRSYGSSLAPAIHSILASQMQQPQAAYEDFMQAALVDLDNLRGNTAEGIHGACAGGVWQAIVFGFAGVRLTPNGFTTQPQLPPGWTRLKFRLQWQEQWYEFDLRPQNTQPSTMPEIQGVIFDLDGVLTDTADFHYLGWKQLADEMNIPFDSQINEGMRGLPRRESLLHILGDRQVPAVEFEEMMERKNGYYLKLIEGISPDNLLPGVRSLLEQLRSHQIKIGIGSSSKNARMVLEKLGIAEFIEAIADGYSVSRPKPAPDLFLHAANLLHLEPEKCLVVEDAGAGVEAALAANMWALGVGPHERLGHAHLVLPSLENTSWEDLQRRLNEVRSQFRFAI</sequence>
<protein>
    <submittedName>
        <fullName evidence="9">Beta-phosphoglucomutase</fullName>
    </submittedName>
</protein>
<keyword evidence="10" id="KW-1185">Reference proteome</keyword>
<comment type="cofactor">
    <cofactor evidence="4">
        <name>Mg(2+)</name>
        <dbReference type="ChEBI" id="CHEBI:18420"/>
    </cofactor>
    <text evidence="4">Binds 2 magnesium ions per subunit.</text>
</comment>
<dbReference type="InterPro" id="IPR012341">
    <property type="entry name" value="6hp_glycosidase-like_sf"/>
</dbReference>
<evidence type="ECO:0000256" key="2">
    <source>
        <dbReference type="PIRSR" id="PIRSR610972-1"/>
    </source>
</evidence>
<dbReference type="EMBL" id="PVWJ01000088">
    <property type="protein sequence ID" value="PSB01793.1"/>
    <property type="molecule type" value="Genomic_DNA"/>
</dbReference>
<feature type="binding site" evidence="3">
    <location>
        <position position="887"/>
    </location>
    <ligand>
        <name>substrate</name>
    </ligand>
</feature>
<feature type="binding site" evidence="3">
    <location>
        <position position="818"/>
    </location>
    <ligand>
        <name>substrate</name>
    </ligand>
</feature>
<accession>A0A2T1C0Z0</accession>
<reference evidence="9 10" key="2">
    <citation type="submission" date="2018-03" db="EMBL/GenBank/DDBJ databases">
        <title>The ancient ancestry and fast evolution of plastids.</title>
        <authorList>
            <person name="Moore K.R."/>
            <person name="Magnabosco C."/>
            <person name="Momper L."/>
            <person name="Gold D.A."/>
            <person name="Bosak T."/>
            <person name="Fournier G.P."/>
        </authorList>
    </citation>
    <scope>NUCLEOTIDE SEQUENCE [LARGE SCALE GENOMIC DNA]</scope>
    <source>
        <strain evidence="9 10">CCAP 1448/3</strain>
    </source>
</reference>